<dbReference type="PANTHER" id="PTHR46975">
    <property type="entry name" value="PROTEIN SWEETIE"/>
    <property type="match status" value="1"/>
</dbReference>
<evidence type="ECO:0000256" key="1">
    <source>
        <dbReference type="SAM" id="MobiDB-lite"/>
    </source>
</evidence>
<dbReference type="GO" id="GO:0005975">
    <property type="term" value="P:carbohydrate metabolic process"/>
    <property type="evidence" value="ECO:0007669"/>
    <property type="project" value="InterPro"/>
</dbReference>
<reference evidence="2" key="1">
    <citation type="submission" date="2021-01" db="EMBL/GenBank/DDBJ databases">
        <authorList>
            <person name="Eckstrom K.M.E."/>
        </authorList>
    </citation>
    <scope>NUCLEOTIDE SEQUENCE</scope>
    <source>
        <strain evidence="2">UVCC 0001</strain>
    </source>
</reference>
<evidence type="ECO:0000313" key="2">
    <source>
        <dbReference type="EMBL" id="KAK2077194.1"/>
    </source>
</evidence>
<accession>A0AAD9IF27</accession>
<dbReference type="InterPro" id="IPR046837">
    <property type="entry name" value="Laa1/Sip1/HEATR5-like_HEAT"/>
</dbReference>
<evidence type="ECO:0000313" key="3">
    <source>
        <dbReference type="Proteomes" id="UP001255856"/>
    </source>
</evidence>
<comment type="caution">
    <text evidence="2">The sequence shown here is derived from an EMBL/GenBank/DDBJ whole genome shotgun (WGS) entry which is preliminary data.</text>
</comment>
<feature type="region of interest" description="Disordered" evidence="1">
    <location>
        <begin position="1836"/>
        <end position="1867"/>
    </location>
</feature>
<dbReference type="Pfam" id="PF20210">
    <property type="entry name" value="Laa1_Sip1_HTR5"/>
    <property type="match status" value="1"/>
</dbReference>
<sequence>MDCLVLLHKLVATLARAPRPEIRDHQRRCEEALSNILLKGAPPSVRRLASEALAGLYLRGDSLPLFSRVSGLQLFLGTPQAQGPQTADDIRLGALEALGRLYAVHGFSLAASAQDSIALAGRYAAAGAFADDVREAALRLLGHAVLAAARHRGAQQAQQAAVRAAERTARDAGAALRLRCAAVEVLRTAAAAGGAHYWASGAAGLDAARGWATAGVLEASGAGAAEPAAGALTAAAPDARLRAAWAELLAELAHAARTSDAAEEAVRAVGKPKVAAALRASLAAAATETCLAAPLRLAVCGPSRAAVACALHAWRRFIDLAGRDEEARLERGTALLRAVGEACVLSTLRRAARLAAVAPCLILLETAALLLELLGEAPEDTASGLRELLALAAGAPAPALRHQAASTQAALAGAASEPIAAALLRLLADLERVRASAAAAPPLGVPASVLRRAADLAQGMVTRPLCSQVMTWGLGTIAERHAGFVLLGALGSLRGFEALSSWDKIAELFSTVLGEQQVQDGLRAPLQSKKLTAAQEAQLIATLQCAGAAAEALDLKRPRPGHWAATTRALSPLLSALCREPGLGDPLRPRGPGPAVASAAAAATAVRLLRALRRPTALPAAGQEALSALCLRALRTLVASSAGAPFFPAGEPAAAAAACLLAPWIGASETANDEGDGVDGVFAADETVVAGLLNSCAPGGALLDVRAAGLREGLGYGASLTAAGSLDSEPSASSTSASQSEALTLALAHAQIATLGRLLRDVERPNQEVLLDALLSLAGEPDARRRPAGCRSRRVAAAVLSAALLAAFEARPDDLDAPGRGAAGIAGLGPRLSAAPTRPWQRRCRPPTRRRWRCCARPRACARWPRSPTTSPLVALRALCADAASTSSLLRRTADALAAGAIASAAGGLGLQSGHGLAVSTLRALCEASAAPALEAAGHALCCLARAGGPAFLPDAGPVLDTCRALLLRADLYADPDFLPALGRLVNASVAALGPEYRLGSAAYETSKLVVSETAAGAGAGAALAASPALPLVAVRHTQMLVLFCPGRCPSRPTSPAALRGAALRTLRHLAERDARALLATPRDVPRALVAAMDSETIPELVGQAEATLRALLCAGGALAPSAWVALAGASRCRGLRTQLFLAACLASLPRLAAGHDQRHVAAAAAAAAASGDWLVLRLQQLVQIGYVAATGPVEALRPLGVRLLEEIVEVFQGIPDPQDEMGGLLLSQYEAQIVFAIRAGLGTPGSPRLFSAAAALAARVITTGLADRDPGLVHRLAKQLAEALHADGPASDATGGHAPQASAALHAGWVERAARQACLEVNACCARYALDTRDPGVRGAIVEAQAQHAPFLYRAWQADLEDRLLLLAGRDPGSQPSRLGAVLGVDCPLAAAARSLRDRLPIDQGEPASDAWSGGDVLLAAAISPAAAGDASDDLPALCATCFVAAVQLDRPTTDGESRDLLVASLRALSTLWERVPQREAVLRLLPGAVAGAADARVHAAIAELLRCIATRQPEAARDDLWRGAVTACVRSARTVAPSPDHERALARLLEAAADAAPDFALIVASDTLDRGLQEESATVSAACAARTLGRAAQRLAAHGGAAEGEAPPSSALLATGVAVVANTLFSEPPVASAARDDLLGALASLGQATRAIEAQTGANLSPGATRALGLLRHAADAWPEATERAFLGSLAQAGSADAVWSLHGSAALLRPCLGDAGKAMHAARDEATLLEAAKQRLGAAVRLAAVSCSAAKGNAELQTAALALLLPVIAAAGETGPGLADLAERMASQLAAAPASARAFGDAVAAADPALRRRLAAALKKGAAKVVVRRAERGSEDPAAHVCAGEHRPGVQAQAGNARRPERRR</sequence>
<dbReference type="Proteomes" id="UP001255856">
    <property type="component" value="Unassembled WGS sequence"/>
</dbReference>
<feature type="compositionally biased region" description="Basic and acidic residues" evidence="1">
    <location>
        <begin position="1836"/>
        <end position="1851"/>
    </location>
</feature>
<gene>
    <name evidence="2" type="ORF">QBZ16_004828</name>
</gene>
<dbReference type="InterPro" id="IPR016024">
    <property type="entry name" value="ARM-type_fold"/>
</dbReference>
<dbReference type="SUPFAM" id="SSF48371">
    <property type="entry name" value="ARM repeat"/>
    <property type="match status" value="1"/>
</dbReference>
<keyword evidence="3" id="KW-1185">Reference proteome</keyword>
<name>A0AAD9IF27_PROWI</name>
<dbReference type="PANTHER" id="PTHR46975:SF2">
    <property type="entry name" value="PROTEIN SWEETIE"/>
    <property type="match status" value="1"/>
</dbReference>
<dbReference type="EMBL" id="JASFZW010000007">
    <property type="protein sequence ID" value="KAK2077194.1"/>
    <property type="molecule type" value="Genomic_DNA"/>
</dbReference>
<proteinExistence type="predicted"/>
<protein>
    <submittedName>
        <fullName evidence="2">Uncharacterized protein</fullName>
    </submittedName>
</protein>
<dbReference type="InterPro" id="IPR044218">
    <property type="entry name" value="SWEETIE"/>
</dbReference>
<organism evidence="2 3">
    <name type="scientific">Prototheca wickerhamii</name>
    <dbReference type="NCBI Taxonomy" id="3111"/>
    <lineage>
        <taxon>Eukaryota</taxon>
        <taxon>Viridiplantae</taxon>
        <taxon>Chlorophyta</taxon>
        <taxon>core chlorophytes</taxon>
        <taxon>Trebouxiophyceae</taxon>
        <taxon>Chlorellales</taxon>
        <taxon>Chlorellaceae</taxon>
        <taxon>Prototheca</taxon>
    </lineage>
</organism>